<dbReference type="RefSeq" id="WP_188416715.1">
    <property type="nucleotide sequence ID" value="NZ_BMDO01000005.1"/>
</dbReference>
<name>A0A917N1N3_9SPHI</name>
<dbReference type="PROSITE" id="PS51257">
    <property type="entry name" value="PROKAR_LIPOPROTEIN"/>
    <property type="match status" value="1"/>
</dbReference>
<reference evidence="2" key="2">
    <citation type="submission" date="2020-09" db="EMBL/GenBank/DDBJ databases">
        <authorList>
            <person name="Sun Q."/>
            <person name="Sedlacek I."/>
        </authorList>
    </citation>
    <scope>NUCLEOTIDE SEQUENCE</scope>
    <source>
        <strain evidence="2">CCM 8711</strain>
    </source>
</reference>
<dbReference type="Gene3D" id="3.90.930.1">
    <property type="match status" value="1"/>
</dbReference>
<evidence type="ECO:0008006" key="4">
    <source>
        <dbReference type="Google" id="ProtNLM"/>
    </source>
</evidence>
<evidence type="ECO:0000256" key="1">
    <source>
        <dbReference type="SAM" id="SignalP"/>
    </source>
</evidence>
<proteinExistence type="predicted"/>
<feature type="signal peptide" evidence="1">
    <location>
        <begin position="1"/>
        <end position="20"/>
    </location>
</feature>
<sequence length="257" mass="29565">MKPLLFILFLALFASCSSNEKNDISQQGLNGSIIKITETKYVAKEKFGVVSKGRLETTDVIEVNEQGNFYKEIYTSFPDPELDTVLGPEYNTKSEFITLSKFNDKGERISILDGKTNKVGSKYIYNEDGKVIEINNYNNEGKLSSKTKFTFDEGRLTQSNEYNSDGSLNSFTKYKMNENDKAIEAANFTNENKLSGKTTYSFNDNLITGYKLFKDNRLTDTYKFKYVKFDDHKNWTIKHISINNKIESIVEQKINYR</sequence>
<evidence type="ECO:0000313" key="2">
    <source>
        <dbReference type="EMBL" id="GGI51033.1"/>
    </source>
</evidence>
<dbReference type="AlphaFoldDB" id="A0A917N1N3"/>
<evidence type="ECO:0000313" key="3">
    <source>
        <dbReference type="Proteomes" id="UP000662074"/>
    </source>
</evidence>
<comment type="caution">
    <text evidence="2">The sequence shown here is derived from an EMBL/GenBank/DDBJ whole genome shotgun (WGS) entry which is preliminary data.</text>
</comment>
<organism evidence="2 3">
    <name type="scientific">Mucilaginibacter galii</name>
    <dbReference type="NCBI Taxonomy" id="2005073"/>
    <lineage>
        <taxon>Bacteria</taxon>
        <taxon>Pseudomonadati</taxon>
        <taxon>Bacteroidota</taxon>
        <taxon>Sphingobacteriia</taxon>
        <taxon>Sphingobacteriales</taxon>
        <taxon>Sphingobacteriaceae</taxon>
        <taxon>Mucilaginibacter</taxon>
    </lineage>
</organism>
<keyword evidence="1" id="KW-0732">Signal</keyword>
<dbReference type="Proteomes" id="UP000662074">
    <property type="component" value="Unassembled WGS sequence"/>
</dbReference>
<reference evidence="2" key="1">
    <citation type="journal article" date="2014" name="Int. J. Syst. Evol. Microbiol.">
        <title>Complete genome sequence of Corynebacterium casei LMG S-19264T (=DSM 44701T), isolated from a smear-ripened cheese.</title>
        <authorList>
            <consortium name="US DOE Joint Genome Institute (JGI-PGF)"/>
            <person name="Walter F."/>
            <person name="Albersmeier A."/>
            <person name="Kalinowski J."/>
            <person name="Ruckert C."/>
        </authorList>
    </citation>
    <scope>NUCLEOTIDE SEQUENCE</scope>
    <source>
        <strain evidence="2">CCM 8711</strain>
    </source>
</reference>
<dbReference type="EMBL" id="BMDO01000005">
    <property type="protein sequence ID" value="GGI51033.1"/>
    <property type="molecule type" value="Genomic_DNA"/>
</dbReference>
<accession>A0A917N1N3</accession>
<gene>
    <name evidence="2" type="ORF">GCM10011425_22450</name>
</gene>
<protein>
    <recommendedName>
        <fullName evidence="4">YD repeat-containing protein</fullName>
    </recommendedName>
</protein>
<keyword evidence="3" id="KW-1185">Reference proteome</keyword>
<feature type="chain" id="PRO_5038009552" description="YD repeat-containing protein" evidence="1">
    <location>
        <begin position="21"/>
        <end position="257"/>
    </location>
</feature>